<gene>
    <name evidence="2" type="ORF">B1B_19444</name>
</gene>
<feature type="domain" description="Metallo-beta-lactamase" evidence="1">
    <location>
        <begin position="2"/>
        <end position="69"/>
    </location>
</feature>
<feature type="non-terminal residue" evidence="2">
    <location>
        <position position="71"/>
    </location>
</feature>
<evidence type="ECO:0000259" key="1">
    <source>
        <dbReference type="Pfam" id="PF00753"/>
    </source>
</evidence>
<comment type="caution">
    <text evidence="2">The sequence shown here is derived from an EMBL/GenBank/DDBJ whole genome shotgun (WGS) entry which is preliminary data.</text>
</comment>
<proteinExistence type="predicted"/>
<evidence type="ECO:0000313" key="2">
    <source>
        <dbReference type="EMBL" id="EQD26823.1"/>
    </source>
</evidence>
<sequence length="71" mass="7419">MTGTGTNSYLIGSDEVVVIDPGPDDEGHIRSLADLGEDRIRIIAVTHKHIDHAPGAALLARLTGAEVVGYA</sequence>
<dbReference type="Pfam" id="PF00753">
    <property type="entry name" value="Lactamase_B"/>
    <property type="match status" value="1"/>
</dbReference>
<dbReference type="SUPFAM" id="SSF56281">
    <property type="entry name" value="Metallo-hydrolase/oxidoreductase"/>
    <property type="match status" value="1"/>
</dbReference>
<accession>T0Y1E0</accession>
<reference evidence="2" key="2">
    <citation type="journal article" date="2014" name="ISME J.">
        <title>Microbial stratification in low pH oxic and suboxic macroscopic growths along an acid mine drainage.</title>
        <authorList>
            <person name="Mendez-Garcia C."/>
            <person name="Mesa V."/>
            <person name="Sprenger R.R."/>
            <person name="Richter M."/>
            <person name="Diez M.S."/>
            <person name="Solano J."/>
            <person name="Bargiela R."/>
            <person name="Golyshina O.V."/>
            <person name="Manteca A."/>
            <person name="Ramos J.L."/>
            <person name="Gallego J.R."/>
            <person name="Llorente I."/>
            <person name="Martins Dos Santos V.A."/>
            <person name="Jensen O.N."/>
            <person name="Pelaez A.I."/>
            <person name="Sanchez J."/>
            <person name="Ferrer M."/>
        </authorList>
    </citation>
    <scope>NUCLEOTIDE SEQUENCE</scope>
</reference>
<dbReference type="Gene3D" id="3.60.15.10">
    <property type="entry name" value="Ribonuclease Z/Hydroxyacylglutathione hydrolase-like"/>
    <property type="match status" value="1"/>
</dbReference>
<name>T0Y1E0_9ZZZZ</name>
<dbReference type="InterPro" id="IPR036866">
    <property type="entry name" value="RibonucZ/Hydroxyglut_hydro"/>
</dbReference>
<dbReference type="AlphaFoldDB" id="T0Y1E0"/>
<dbReference type="EMBL" id="AUZY01013057">
    <property type="protein sequence ID" value="EQD26823.1"/>
    <property type="molecule type" value="Genomic_DNA"/>
</dbReference>
<dbReference type="InterPro" id="IPR001279">
    <property type="entry name" value="Metallo-B-lactamas"/>
</dbReference>
<reference evidence="2" key="1">
    <citation type="submission" date="2013-08" db="EMBL/GenBank/DDBJ databases">
        <authorList>
            <person name="Mendez C."/>
            <person name="Richter M."/>
            <person name="Ferrer M."/>
            <person name="Sanchez J."/>
        </authorList>
    </citation>
    <scope>NUCLEOTIDE SEQUENCE</scope>
</reference>
<organism evidence="2">
    <name type="scientific">mine drainage metagenome</name>
    <dbReference type="NCBI Taxonomy" id="410659"/>
    <lineage>
        <taxon>unclassified sequences</taxon>
        <taxon>metagenomes</taxon>
        <taxon>ecological metagenomes</taxon>
    </lineage>
</organism>
<protein>
    <submittedName>
        <fullName evidence="2">Beta-lactamase-like domain protein</fullName>
    </submittedName>
</protein>